<evidence type="ECO:0000313" key="1">
    <source>
        <dbReference type="EMBL" id="AXK34423.1"/>
    </source>
</evidence>
<dbReference type="KEGG" id="sarm:DVA86_18990"/>
<evidence type="ECO:0008006" key="3">
    <source>
        <dbReference type="Google" id="ProtNLM"/>
    </source>
</evidence>
<protein>
    <recommendedName>
        <fullName evidence="3">FAD/NAD(P)-binding domain-containing protein</fullName>
    </recommendedName>
</protein>
<dbReference type="InterPro" id="IPR036188">
    <property type="entry name" value="FAD/NAD-bd_sf"/>
</dbReference>
<dbReference type="EMBL" id="CP031320">
    <property type="protein sequence ID" value="AXK34423.1"/>
    <property type="molecule type" value="Genomic_DNA"/>
</dbReference>
<dbReference type="AlphaFoldDB" id="A0A345XS07"/>
<sequence>MTAADVRNVIIIGSGPAGHAAALCTARASLTSRTGPARAAACVTGLHPVPRYRFTVRGRRPSPAL</sequence>
<dbReference type="Gene3D" id="3.50.50.60">
    <property type="entry name" value="FAD/NAD(P)-binding domain"/>
    <property type="match status" value="1"/>
</dbReference>
<keyword evidence="2" id="KW-1185">Reference proteome</keyword>
<reference evidence="1 2" key="1">
    <citation type="submission" date="2018-07" db="EMBL/GenBank/DDBJ databases">
        <title>Draft genome of the type strain Streptomyces armeniacus ATCC 15676.</title>
        <authorList>
            <person name="Labana P."/>
            <person name="Gosse J.T."/>
            <person name="Boddy C.N."/>
        </authorList>
    </citation>
    <scope>NUCLEOTIDE SEQUENCE [LARGE SCALE GENOMIC DNA]</scope>
    <source>
        <strain evidence="1 2">ATCC 15676</strain>
    </source>
</reference>
<evidence type="ECO:0000313" key="2">
    <source>
        <dbReference type="Proteomes" id="UP000254425"/>
    </source>
</evidence>
<organism evidence="1 2">
    <name type="scientific">Streptomyces armeniacus</name>
    <dbReference type="NCBI Taxonomy" id="83291"/>
    <lineage>
        <taxon>Bacteria</taxon>
        <taxon>Bacillati</taxon>
        <taxon>Actinomycetota</taxon>
        <taxon>Actinomycetes</taxon>
        <taxon>Kitasatosporales</taxon>
        <taxon>Streptomycetaceae</taxon>
        <taxon>Streptomyces</taxon>
    </lineage>
</organism>
<proteinExistence type="predicted"/>
<accession>A0A345XS07</accession>
<gene>
    <name evidence="1" type="ORF">DVA86_18990</name>
</gene>
<dbReference type="SUPFAM" id="SSF51905">
    <property type="entry name" value="FAD/NAD(P)-binding domain"/>
    <property type="match status" value="1"/>
</dbReference>
<name>A0A345XS07_9ACTN</name>
<dbReference type="Proteomes" id="UP000254425">
    <property type="component" value="Chromosome"/>
</dbReference>